<dbReference type="GO" id="GO:0005886">
    <property type="term" value="C:plasma membrane"/>
    <property type="evidence" value="ECO:0007669"/>
    <property type="project" value="UniProtKB-SubCell"/>
</dbReference>
<evidence type="ECO:0000256" key="8">
    <source>
        <dbReference type="ARBA" id="ARBA00022985"/>
    </source>
</evidence>
<dbReference type="Pfam" id="PF00892">
    <property type="entry name" value="EamA"/>
    <property type="match status" value="2"/>
</dbReference>
<evidence type="ECO:0000313" key="15">
    <source>
        <dbReference type="Proteomes" id="UP000539111"/>
    </source>
</evidence>
<dbReference type="SUPFAM" id="SSF103481">
    <property type="entry name" value="Multidrug resistance efflux transporter EmrE"/>
    <property type="match status" value="2"/>
</dbReference>
<dbReference type="AlphaFoldDB" id="A0A7Z0D2Z9"/>
<comment type="subcellular location">
    <subcellularLocation>
        <location evidence="1">Cell membrane</location>
        <topology evidence="1">Multi-pass membrane protein</topology>
    </subcellularLocation>
</comment>
<dbReference type="PANTHER" id="PTHR30561:SF9">
    <property type="entry name" value="4-AMINO-4-DEOXY-L-ARABINOSE-PHOSPHOUNDECAPRENOL FLIPPASE SUBUNIT ARNF-RELATED"/>
    <property type="match status" value="1"/>
</dbReference>
<feature type="transmembrane region" description="Helical" evidence="12">
    <location>
        <begin position="215"/>
        <end position="233"/>
    </location>
</feature>
<keyword evidence="10" id="KW-0443">Lipid metabolism</keyword>
<keyword evidence="4" id="KW-0444">Lipid biosynthesis</keyword>
<keyword evidence="15" id="KW-1185">Reference proteome</keyword>
<feature type="transmembrane region" description="Helical" evidence="12">
    <location>
        <begin position="151"/>
        <end position="168"/>
    </location>
</feature>
<keyword evidence="8" id="KW-0448">Lipopolysaccharide biosynthesis</keyword>
<keyword evidence="9 12" id="KW-1133">Transmembrane helix</keyword>
<gene>
    <name evidence="14" type="ORF">BJY26_002237</name>
</gene>
<dbReference type="EMBL" id="JACBZP010000001">
    <property type="protein sequence ID" value="NYI67931.1"/>
    <property type="molecule type" value="Genomic_DNA"/>
</dbReference>
<dbReference type="InterPro" id="IPR000620">
    <property type="entry name" value="EamA_dom"/>
</dbReference>
<evidence type="ECO:0000259" key="13">
    <source>
        <dbReference type="Pfam" id="PF00892"/>
    </source>
</evidence>
<feature type="domain" description="EamA" evidence="13">
    <location>
        <begin position="5"/>
        <end position="136"/>
    </location>
</feature>
<feature type="transmembrane region" description="Helical" evidence="12">
    <location>
        <begin position="60"/>
        <end position="80"/>
    </location>
</feature>
<evidence type="ECO:0000256" key="10">
    <source>
        <dbReference type="ARBA" id="ARBA00023098"/>
    </source>
</evidence>
<keyword evidence="5" id="KW-0997">Cell inner membrane</keyword>
<keyword evidence="6" id="KW-0441">Lipid A biosynthesis</keyword>
<proteinExistence type="inferred from homology"/>
<evidence type="ECO:0000256" key="6">
    <source>
        <dbReference type="ARBA" id="ARBA00022556"/>
    </source>
</evidence>
<dbReference type="Proteomes" id="UP000539111">
    <property type="component" value="Unassembled WGS sequence"/>
</dbReference>
<comment type="similarity">
    <text evidence="2">Belongs to the EamA transporter family.</text>
</comment>
<keyword evidence="3" id="KW-1003">Cell membrane</keyword>
<dbReference type="RefSeq" id="WP_179428263.1">
    <property type="nucleotide sequence ID" value="NZ_JACBZP010000001.1"/>
</dbReference>
<dbReference type="GO" id="GO:0009103">
    <property type="term" value="P:lipopolysaccharide biosynthetic process"/>
    <property type="evidence" value="ECO:0007669"/>
    <property type="project" value="UniProtKB-KW"/>
</dbReference>
<evidence type="ECO:0000256" key="3">
    <source>
        <dbReference type="ARBA" id="ARBA00022475"/>
    </source>
</evidence>
<reference evidence="14 15" key="1">
    <citation type="submission" date="2020-07" db="EMBL/GenBank/DDBJ databases">
        <title>Sequencing the genomes of 1000 actinobacteria strains.</title>
        <authorList>
            <person name="Klenk H.-P."/>
        </authorList>
    </citation>
    <scope>NUCLEOTIDE SEQUENCE [LARGE SCALE GENOMIC DNA]</scope>
    <source>
        <strain evidence="14 15">DSM 26341</strain>
    </source>
</reference>
<evidence type="ECO:0000256" key="7">
    <source>
        <dbReference type="ARBA" id="ARBA00022692"/>
    </source>
</evidence>
<keyword evidence="11 12" id="KW-0472">Membrane</keyword>
<name>A0A7Z0D2Z9_9MICO</name>
<comment type="caution">
    <text evidence="14">The sequence shown here is derived from an EMBL/GenBank/DDBJ whole genome shotgun (WGS) entry which is preliminary data.</text>
</comment>
<evidence type="ECO:0000256" key="12">
    <source>
        <dbReference type="SAM" id="Phobius"/>
    </source>
</evidence>
<evidence type="ECO:0000256" key="5">
    <source>
        <dbReference type="ARBA" id="ARBA00022519"/>
    </source>
</evidence>
<feature type="transmembrane region" description="Helical" evidence="12">
    <location>
        <begin position="175"/>
        <end position="195"/>
    </location>
</feature>
<evidence type="ECO:0000256" key="1">
    <source>
        <dbReference type="ARBA" id="ARBA00004651"/>
    </source>
</evidence>
<protein>
    <submittedName>
        <fullName evidence="14">Drug/metabolite transporter (DMT)-like permease</fullName>
    </submittedName>
</protein>
<evidence type="ECO:0000313" key="14">
    <source>
        <dbReference type="EMBL" id="NYI67931.1"/>
    </source>
</evidence>
<accession>A0A7Z0D2Z9</accession>
<sequence>MSPTAIGLILMAAVAHAVWNLAAKRAGAGGTTFVWLGSVVSAILYTPLGLIVLAHAHAPLSTWVTMALVSGVIHTAYFVVLQRGYAVGDVSVVYPLARGTGPMLTVIFAMILFAENPGGVGLTGAACVVAGVVVIGLSGRSGPGSRGTLPSVLYGVGTGVIIATFTLWDAHAVTTLAVAPLALCWGSSVTEAVLLAPVTTRNMPNVRRVLAANKLNVLALGVLSPLAYILVLTAMRLAPVALVAPGRELSVVFVTLAGWLYFKEPDPARRLTGAAVVLAGVALLALA</sequence>
<dbReference type="GO" id="GO:0022857">
    <property type="term" value="F:transmembrane transporter activity"/>
    <property type="evidence" value="ECO:0007669"/>
    <property type="project" value="InterPro"/>
</dbReference>
<keyword evidence="7 12" id="KW-0812">Transmembrane</keyword>
<evidence type="ECO:0000256" key="9">
    <source>
        <dbReference type="ARBA" id="ARBA00022989"/>
    </source>
</evidence>
<organism evidence="14 15">
    <name type="scientific">Spelaeicoccus albus</name>
    <dbReference type="NCBI Taxonomy" id="1280376"/>
    <lineage>
        <taxon>Bacteria</taxon>
        <taxon>Bacillati</taxon>
        <taxon>Actinomycetota</taxon>
        <taxon>Actinomycetes</taxon>
        <taxon>Micrococcales</taxon>
        <taxon>Brevibacteriaceae</taxon>
        <taxon>Spelaeicoccus</taxon>
    </lineage>
</organism>
<evidence type="ECO:0000256" key="4">
    <source>
        <dbReference type="ARBA" id="ARBA00022516"/>
    </source>
</evidence>
<feature type="transmembrane region" description="Helical" evidence="12">
    <location>
        <begin position="33"/>
        <end position="53"/>
    </location>
</feature>
<evidence type="ECO:0000256" key="2">
    <source>
        <dbReference type="ARBA" id="ARBA00007362"/>
    </source>
</evidence>
<feature type="transmembrane region" description="Helical" evidence="12">
    <location>
        <begin position="120"/>
        <end position="139"/>
    </location>
</feature>
<feature type="transmembrane region" description="Helical" evidence="12">
    <location>
        <begin position="240"/>
        <end position="262"/>
    </location>
</feature>
<feature type="domain" description="EamA" evidence="13">
    <location>
        <begin position="151"/>
        <end position="285"/>
    </location>
</feature>
<dbReference type="Gene3D" id="1.10.3730.20">
    <property type="match status" value="2"/>
</dbReference>
<evidence type="ECO:0000256" key="11">
    <source>
        <dbReference type="ARBA" id="ARBA00023136"/>
    </source>
</evidence>
<dbReference type="InterPro" id="IPR037185">
    <property type="entry name" value="EmrE-like"/>
</dbReference>
<dbReference type="PANTHER" id="PTHR30561">
    <property type="entry name" value="SMR FAMILY PROTON-DEPENDENT DRUG EFFLUX TRANSPORTER SUGE"/>
    <property type="match status" value="1"/>
</dbReference>
<dbReference type="InterPro" id="IPR000390">
    <property type="entry name" value="Small_drug/metabolite_transptr"/>
</dbReference>
<feature type="transmembrane region" description="Helical" evidence="12">
    <location>
        <begin position="92"/>
        <end position="113"/>
    </location>
</feature>